<protein>
    <submittedName>
        <fullName evidence="2">FHA domain-containing protein DDL</fullName>
    </submittedName>
</protein>
<feature type="compositionally biased region" description="Basic and acidic residues" evidence="1">
    <location>
        <begin position="153"/>
        <end position="272"/>
    </location>
</feature>
<dbReference type="InterPro" id="IPR050923">
    <property type="entry name" value="Cell_Proc_Reg/RNA_Proc"/>
</dbReference>
<dbReference type="SMART" id="SM00240">
    <property type="entry name" value="FHA"/>
    <property type="match status" value="1"/>
</dbReference>
<feature type="region of interest" description="Disordered" evidence="1">
    <location>
        <begin position="6"/>
        <end position="362"/>
    </location>
</feature>
<evidence type="ECO:0000256" key="1">
    <source>
        <dbReference type="SAM" id="MobiDB-lite"/>
    </source>
</evidence>
<dbReference type="IntAct" id="A0A1D6M2D7">
    <property type="interactions" value="7"/>
</dbReference>
<dbReference type="STRING" id="4577.A0A1D6M2D7"/>
<dbReference type="InParanoid" id="A0A1D6M2D7"/>
<feature type="compositionally biased region" description="Basic and acidic residues" evidence="1">
    <location>
        <begin position="71"/>
        <end position="90"/>
    </location>
</feature>
<dbReference type="EMBL" id="CM000782">
    <property type="protein sequence ID" value="AQK85372.1"/>
    <property type="molecule type" value="Genomic_DNA"/>
</dbReference>
<dbReference type="InterPro" id="IPR000253">
    <property type="entry name" value="FHA_dom"/>
</dbReference>
<sequence length="593" mass="68104">MIFLLMGFESSSLPAMASAVERRREEHARRSRSPARGRERRGTPPRRRSSPERRKGSPARARSPAAKSSASHRDRERSPPREKVKERVRSPESPAKVSLLHKGRERSSPREKAKDQRVRSPKRKQEQSRSPSPARRHFSRSPSPRSKRTRGAQGEREAVQFTGSDRRKASHREEQDTLRHREHDEGRDASRDRKVDREAVHVTNGDRRKPSHGEERDSWGKHREHDEGRVASIDRKSDREDTRGTAKDKKYVRDDEKDHSRERGAGRDDKYGASKVALPVWDDDRHGRPNRGDWKSASSREQRLDSGDRRDSTRVKPTDHDGSNGGSGRSFRHGRSMSPEEHRHRGRHESHPSSRVSRSAAHIEDINSRGGEASRNGDPDALATMNATAEALEAKEKQKPSFELSGKLAEETNRVAGVNLLYSEPPEARKSEIRWRLYVFKDGEPLNGISLLLYSVCDIFLYVMVSIKPLYVHRMTCYLFGRERKVADVPTDHPSCSKQHAVLQYRLVEKEQLDGMMTKKISNALPDFIISVLLYHTILFDRPYLMDLDSTNGTFINGNRIEPRRYYELFEKDTIKFGNSSREYVLLHENSTE</sequence>
<feature type="compositionally biased region" description="Basic residues" evidence="1">
    <location>
        <begin position="134"/>
        <end position="150"/>
    </location>
</feature>
<feature type="compositionally biased region" description="Basic and acidic residues" evidence="1">
    <location>
        <begin position="282"/>
        <end position="322"/>
    </location>
</feature>
<dbReference type="ExpressionAtlas" id="A0A1D6M2D7">
    <property type="expression patterns" value="baseline and differential"/>
</dbReference>
<gene>
    <name evidence="2" type="ORF">ZEAMMB73_Zm00001d037971</name>
</gene>
<dbReference type="InterPro" id="IPR008984">
    <property type="entry name" value="SMAD_FHA_dom_sf"/>
</dbReference>
<dbReference type="AlphaFoldDB" id="A0A1D6M2D7"/>
<feature type="compositionally biased region" description="Low complexity" evidence="1">
    <location>
        <begin position="58"/>
        <end position="69"/>
    </location>
</feature>
<dbReference type="PANTHER" id="PTHR23308">
    <property type="entry name" value="NUCLEAR INHIBITOR OF PROTEIN PHOSPHATASE-1"/>
    <property type="match status" value="1"/>
</dbReference>
<name>A0A1D6M2D7_MAIZE</name>
<proteinExistence type="predicted"/>
<organism evidence="2">
    <name type="scientific">Zea mays</name>
    <name type="common">Maize</name>
    <dbReference type="NCBI Taxonomy" id="4577"/>
    <lineage>
        <taxon>Eukaryota</taxon>
        <taxon>Viridiplantae</taxon>
        <taxon>Streptophyta</taxon>
        <taxon>Embryophyta</taxon>
        <taxon>Tracheophyta</taxon>
        <taxon>Spermatophyta</taxon>
        <taxon>Magnoliopsida</taxon>
        <taxon>Liliopsida</taxon>
        <taxon>Poales</taxon>
        <taxon>Poaceae</taxon>
        <taxon>PACMAD clade</taxon>
        <taxon>Panicoideae</taxon>
        <taxon>Andropogonodae</taxon>
        <taxon>Andropogoneae</taxon>
        <taxon>Tripsacinae</taxon>
        <taxon>Zea</taxon>
    </lineage>
</organism>
<dbReference type="PROSITE" id="PS50006">
    <property type="entry name" value="FHA_DOMAIN"/>
    <property type="match status" value="1"/>
</dbReference>
<dbReference type="Pfam" id="PF00498">
    <property type="entry name" value="FHA"/>
    <property type="match status" value="1"/>
</dbReference>
<evidence type="ECO:0000313" key="2">
    <source>
        <dbReference type="EMBL" id="AQK85372.1"/>
    </source>
</evidence>
<dbReference type="FunCoup" id="A0A1D6M2D7">
    <property type="interactions" value="320"/>
</dbReference>
<accession>A0A1D6M2D7</accession>
<dbReference type="SUPFAM" id="SSF49879">
    <property type="entry name" value="SMAD/FHA domain"/>
    <property type="match status" value="1"/>
</dbReference>
<reference evidence="2" key="1">
    <citation type="submission" date="2015-12" db="EMBL/GenBank/DDBJ databases">
        <title>Update maize B73 reference genome by single molecule sequencing technologies.</title>
        <authorList>
            <consortium name="Maize Genome Sequencing Project"/>
            <person name="Ware D."/>
        </authorList>
    </citation>
    <scope>NUCLEOTIDE SEQUENCE</scope>
    <source>
        <tissue evidence="2">Seedling</tissue>
    </source>
</reference>
<dbReference type="Gene3D" id="2.60.200.20">
    <property type="match status" value="1"/>
</dbReference>
<feature type="compositionally biased region" description="Basic and acidic residues" evidence="1">
    <location>
        <begin position="105"/>
        <end position="127"/>
    </location>
</feature>
<dbReference type="SMR" id="A0A1D6M2D7"/>